<dbReference type="PANTHER" id="PTHR30419">
    <property type="entry name" value="HTH-TYPE TRANSCRIPTIONAL REGULATOR YBHD"/>
    <property type="match status" value="1"/>
</dbReference>
<dbReference type="Gene3D" id="3.40.190.10">
    <property type="entry name" value="Periplasmic binding protein-like II"/>
    <property type="match status" value="2"/>
</dbReference>
<dbReference type="CDD" id="cd05466">
    <property type="entry name" value="PBP2_LTTR_substrate"/>
    <property type="match status" value="1"/>
</dbReference>
<keyword evidence="7" id="KW-1185">Reference proteome</keyword>
<dbReference type="InterPro" id="IPR036390">
    <property type="entry name" value="WH_DNA-bd_sf"/>
</dbReference>
<evidence type="ECO:0000256" key="3">
    <source>
        <dbReference type="ARBA" id="ARBA00023125"/>
    </source>
</evidence>
<dbReference type="Pfam" id="PF03466">
    <property type="entry name" value="LysR_substrate"/>
    <property type="match status" value="1"/>
</dbReference>
<keyword evidence="4" id="KW-0804">Transcription</keyword>
<dbReference type="GO" id="GO:0003700">
    <property type="term" value="F:DNA-binding transcription factor activity"/>
    <property type="evidence" value="ECO:0007669"/>
    <property type="project" value="InterPro"/>
</dbReference>
<dbReference type="STRING" id="1423820.FC64_GL000368"/>
<dbReference type="FunFam" id="1.10.10.10:FF:000001">
    <property type="entry name" value="LysR family transcriptional regulator"/>
    <property type="match status" value="1"/>
</dbReference>
<dbReference type="SUPFAM" id="SSF46785">
    <property type="entry name" value="Winged helix' DNA-binding domain"/>
    <property type="match status" value="1"/>
</dbReference>
<name>A0A0R1ZFA8_9LACO</name>
<keyword evidence="2" id="KW-0805">Transcription regulation</keyword>
<dbReference type="Pfam" id="PF00126">
    <property type="entry name" value="HTH_1"/>
    <property type="match status" value="1"/>
</dbReference>
<sequence>MFITVSELKSINKSSDVLLLSQPAISKKIKQLEEYFGQKLLIRSSKGVSLTPEGEIFYQKAKKIIREFDSLHYLKNEQDYNSFNSLRIGSLDSISSFKYPHFFINALGTIKEVVLTNKISDLIAPFNNGDLDVILMDSQFKNTLTCDFDEEVLYEEPYYIVYSKNNQNLFNLKKEKISAKDLQRYQLLLYPKYCPIHNRIAQIYKELKLKLPPIYEVNYSESIISFIKNSDYITILPKSLAVNKIKDSENILETKELDIAFQRKVSVFSNKKVPLEQIVNRLDS</sequence>
<proteinExistence type="inferred from homology"/>
<dbReference type="GO" id="GO:0003677">
    <property type="term" value="F:DNA binding"/>
    <property type="evidence" value="ECO:0007669"/>
    <property type="project" value="UniProtKB-KW"/>
</dbReference>
<dbReference type="PANTHER" id="PTHR30419:SF8">
    <property type="entry name" value="NITROGEN ASSIMILATION TRANSCRIPTIONAL ACTIVATOR-RELATED"/>
    <property type="match status" value="1"/>
</dbReference>
<protein>
    <submittedName>
        <fullName evidence="6">Transcriptional regulator</fullName>
    </submittedName>
</protein>
<dbReference type="PATRIC" id="fig|1423820.4.peg.368"/>
<evidence type="ECO:0000256" key="4">
    <source>
        <dbReference type="ARBA" id="ARBA00023163"/>
    </source>
</evidence>
<dbReference type="PRINTS" id="PR00039">
    <property type="entry name" value="HTHLYSR"/>
</dbReference>
<dbReference type="Gene3D" id="1.10.10.10">
    <property type="entry name" value="Winged helix-like DNA-binding domain superfamily/Winged helix DNA-binding domain"/>
    <property type="match status" value="1"/>
</dbReference>
<dbReference type="Proteomes" id="UP000051291">
    <property type="component" value="Unassembled WGS sequence"/>
</dbReference>
<evidence type="ECO:0000259" key="5">
    <source>
        <dbReference type="PROSITE" id="PS50931"/>
    </source>
</evidence>
<evidence type="ECO:0000256" key="1">
    <source>
        <dbReference type="ARBA" id="ARBA00009437"/>
    </source>
</evidence>
<dbReference type="InterPro" id="IPR036388">
    <property type="entry name" value="WH-like_DNA-bd_sf"/>
</dbReference>
<comment type="caution">
    <text evidence="6">The sequence shown here is derived from an EMBL/GenBank/DDBJ whole genome shotgun (WGS) entry which is preliminary data.</text>
</comment>
<feature type="domain" description="HTH lysR-type" evidence="5">
    <location>
        <begin position="1"/>
        <end position="51"/>
    </location>
</feature>
<dbReference type="InterPro" id="IPR005119">
    <property type="entry name" value="LysR_subst-bd"/>
</dbReference>
<keyword evidence="3" id="KW-0238">DNA-binding</keyword>
<comment type="similarity">
    <text evidence="1">Belongs to the LysR transcriptional regulatory family.</text>
</comment>
<gene>
    <name evidence="6" type="ORF">FC64_GL000368</name>
</gene>
<evidence type="ECO:0000256" key="2">
    <source>
        <dbReference type="ARBA" id="ARBA00023015"/>
    </source>
</evidence>
<dbReference type="EMBL" id="AYYZ01000002">
    <property type="protein sequence ID" value="KRM53457.1"/>
    <property type="molecule type" value="Genomic_DNA"/>
</dbReference>
<dbReference type="SUPFAM" id="SSF53850">
    <property type="entry name" value="Periplasmic binding protein-like II"/>
    <property type="match status" value="1"/>
</dbReference>
<reference evidence="6 7" key="1">
    <citation type="journal article" date="2015" name="Genome Announc.">
        <title>Expanding the biotechnology potential of lactobacilli through comparative genomics of 213 strains and associated genera.</title>
        <authorList>
            <person name="Sun Z."/>
            <person name="Harris H.M."/>
            <person name="McCann A."/>
            <person name="Guo C."/>
            <person name="Argimon S."/>
            <person name="Zhang W."/>
            <person name="Yang X."/>
            <person name="Jeffery I.B."/>
            <person name="Cooney J.C."/>
            <person name="Kagawa T.F."/>
            <person name="Liu W."/>
            <person name="Song Y."/>
            <person name="Salvetti E."/>
            <person name="Wrobel A."/>
            <person name="Rasinkangas P."/>
            <person name="Parkhill J."/>
            <person name="Rea M.C."/>
            <person name="O'Sullivan O."/>
            <person name="Ritari J."/>
            <person name="Douillard F.P."/>
            <person name="Paul Ross R."/>
            <person name="Yang R."/>
            <person name="Briner A.E."/>
            <person name="Felis G.E."/>
            <person name="de Vos W.M."/>
            <person name="Barrangou R."/>
            <person name="Klaenhammer T.R."/>
            <person name="Caufield P.W."/>
            <person name="Cui Y."/>
            <person name="Zhang H."/>
            <person name="O'Toole P.W."/>
        </authorList>
    </citation>
    <scope>NUCLEOTIDE SEQUENCE [LARGE SCALE GENOMIC DNA]</scope>
    <source>
        <strain evidence="6 7">DSM 20653</strain>
    </source>
</reference>
<evidence type="ECO:0000313" key="7">
    <source>
        <dbReference type="Proteomes" id="UP000051291"/>
    </source>
</evidence>
<evidence type="ECO:0000313" key="6">
    <source>
        <dbReference type="EMBL" id="KRM53457.1"/>
    </source>
</evidence>
<dbReference type="GO" id="GO:0005829">
    <property type="term" value="C:cytosol"/>
    <property type="evidence" value="ECO:0007669"/>
    <property type="project" value="TreeGrafter"/>
</dbReference>
<dbReference type="PROSITE" id="PS50931">
    <property type="entry name" value="HTH_LYSR"/>
    <property type="match status" value="1"/>
</dbReference>
<dbReference type="InterPro" id="IPR050950">
    <property type="entry name" value="HTH-type_LysR_regulators"/>
</dbReference>
<dbReference type="InterPro" id="IPR000847">
    <property type="entry name" value="LysR_HTH_N"/>
</dbReference>
<organism evidence="6 7">
    <name type="scientific">Ligilactobacillus araffinosus DSM 20653</name>
    <dbReference type="NCBI Taxonomy" id="1423820"/>
    <lineage>
        <taxon>Bacteria</taxon>
        <taxon>Bacillati</taxon>
        <taxon>Bacillota</taxon>
        <taxon>Bacilli</taxon>
        <taxon>Lactobacillales</taxon>
        <taxon>Lactobacillaceae</taxon>
        <taxon>Ligilactobacillus</taxon>
    </lineage>
</organism>
<dbReference type="AlphaFoldDB" id="A0A0R1ZFA8"/>
<accession>A0A0R1ZFA8</accession>